<evidence type="ECO:0000256" key="2">
    <source>
        <dbReference type="SAM" id="MobiDB-lite"/>
    </source>
</evidence>
<dbReference type="RefSeq" id="WP_163387326.1">
    <property type="nucleotide sequence ID" value="NZ_JAUFQS010000016.1"/>
</dbReference>
<evidence type="ECO:0000256" key="1">
    <source>
        <dbReference type="SAM" id="Coils"/>
    </source>
</evidence>
<sequence>MRKLMIIAVLIGATFVQAKAQRRGNQEINPEQLAERMSERMAEKLDLSEEQKKEVYALHLEEAQKRKAQWEARKEEREAMKAEREAHQEKIAALLTPEQKATWEAMKEENRSKVREGRRGSGEPMRGRSAPGSGRL</sequence>
<feature type="region of interest" description="Disordered" evidence="2">
    <location>
        <begin position="96"/>
        <end position="136"/>
    </location>
</feature>
<dbReference type="EMBL" id="JAUFQS010000016">
    <property type="protein sequence ID" value="MDN3689011.1"/>
    <property type="molecule type" value="Genomic_DNA"/>
</dbReference>
<gene>
    <name evidence="3" type="ORF">QWZ15_14320</name>
</gene>
<feature type="coiled-coil region" evidence="1">
    <location>
        <begin position="34"/>
        <end position="92"/>
    </location>
</feature>
<proteinExistence type="predicted"/>
<protein>
    <submittedName>
        <fullName evidence="3">DUF4890 domain-containing protein</fullName>
    </submittedName>
</protein>
<accession>A0ABT8CBF5</accession>
<evidence type="ECO:0000313" key="3">
    <source>
        <dbReference type="EMBL" id="MDN3689011.1"/>
    </source>
</evidence>
<keyword evidence="4" id="KW-1185">Reference proteome</keyword>
<comment type="caution">
    <text evidence="3">The sequence shown here is derived from an EMBL/GenBank/DDBJ whole genome shotgun (WGS) entry which is preliminary data.</text>
</comment>
<keyword evidence="1" id="KW-0175">Coiled coil</keyword>
<organism evidence="3 4">
    <name type="scientific">Cyclobacterium jeungdonense</name>
    <dbReference type="NCBI Taxonomy" id="708087"/>
    <lineage>
        <taxon>Bacteria</taxon>
        <taxon>Pseudomonadati</taxon>
        <taxon>Bacteroidota</taxon>
        <taxon>Cytophagia</taxon>
        <taxon>Cytophagales</taxon>
        <taxon>Cyclobacteriaceae</taxon>
        <taxon>Cyclobacterium</taxon>
    </lineage>
</organism>
<evidence type="ECO:0000313" key="4">
    <source>
        <dbReference type="Proteomes" id="UP001236663"/>
    </source>
</evidence>
<name>A0ABT8CBF5_9BACT</name>
<dbReference type="Gene3D" id="1.20.120.1490">
    <property type="match status" value="1"/>
</dbReference>
<reference evidence="4" key="1">
    <citation type="journal article" date="2019" name="Int. J. Syst. Evol. Microbiol.">
        <title>The Global Catalogue of Microorganisms (GCM) 10K type strain sequencing project: providing services to taxonomists for standard genome sequencing and annotation.</title>
        <authorList>
            <consortium name="The Broad Institute Genomics Platform"/>
            <consortium name="The Broad Institute Genome Sequencing Center for Infectious Disease"/>
            <person name="Wu L."/>
            <person name="Ma J."/>
        </authorList>
    </citation>
    <scope>NUCLEOTIDE SEQUENCE [LARGE SCALE GENOMIC DNA]</scope>
    <source>
        <strain evidence="4">CECT 7706</strain>
    </source>
</reference>
<feature type="compositionally biased region" description="Basic and acidic residues" evidence="2">
    <location>
        <begin position="105"/>
        <end position="121"/>
    </location>
</feature>
<dbReference type="Proteomes" id="UP001236663">
    <property type="component" value="Unassembled WGS sequence"/>
</dbReference>